<name>A0A0A9FG41_ARUDO</name>
<dbReference type="EMBL" id="GBRH01186579">
    <property type="protein sequence ID" value="JAE11317.1"/>
    <property type="molecule type" value="Transcribed_RNA"/>
</dbReference>
<reference evidence="1" key="2">
    <citation type="journal article" date="2015" name="Data Brief">
        <title>Shoot transcriptome of the giant reed, Arundo donax.</title>
        <authorList>
            <person name="Barrero R.A."/>
            <person name="Guerrero F.D."/>
            <person name="Moolhuijzen P."/>
            <person name="Goolsby J.A."/>
            <person name="Tidwell J."/>
            <person name="Bellgard S.E."/>
            <person name="Bellgard M.I."/>
        </authorList>
    </citation>
    <scope>NUCLEOTIDE SEQUENCE</scope>
    <source>
        <tissue evidence="1">Shoot tissue taken approximately 20 cm above the soil surface</tissue>
    </source>
</reference>
<dbReference type="AlphaFoldDB" id="A0A0A9FG41"/>
<accession>A0A0A9FG41</accession>
<evidence type="ECO:0000313" key="1">
    <source>
        <dbReference type="EMBL" id="JAE11317.1"/>
    </source>
</evidence>
<protein>
    <submittedName>
        <fullName evidence="1">Uncharacterized protein</fullName>
    </submittedName>
</protein>
<sequence length="68" mass="7686">MRPHHLRRGAHNIEAARPRAEVILPLAALHVALSNPIRRTPYHGGRIVHPPTLPSKQPRLLLFGRILQ</sequence>
<reference evidence="1" key="1">
    <citation type="submission" date="2014-09" db="EMBL/GenBank/DDBJ databases">
        <authorList>
            <person name="Magalhaes I.L.F."/>
            <person name="Oliveira U."/>
            <person name="Santos F.R."/>
            <person name="Vidigal T.H.D.A."/>
            <person name="Brescovit A.D."/>
            <person name="Santos A.J."/>
        </authorList>
    </citation>
    <scope>NUCLEOTIDE SEQUENCE</scope>
    <source>
        <tissue evidence="1">Shoot tissue taken approximately 20 cm above the soil surface</tissue>
    </source>
</reference>
<proteinExistence type="predicted"/>
<organism evidence="1">
    <name type="scientific">Arundo donax</name>
    <name type="common">Giant reed</name>
    <name type="synonym">Donax arundinaceus</name>
    <dbReference type="NCBI Taxonomy" id="35708"/>
    <lineage>
        <taxon>Eukaryota</taxon>
        <taxon>Viridiplantae</taxon>
        <taxon>Streptophyta</taxon>
        <taxon>Embryophyta</taxon>
        <taxon>Tracheophyta</taxon>
        <taxon>Spermatophyta</taxon>
        <taxon>Magnoliopsida</taxon>
        <taxon>Liliopsida</taxon>
        <taxon>Poales</taxon>
        <taxon>Poaceae</taxon>
        <taxon>PACMAD clade</taxon>
        <taxon>Arundinoideae</taxon>
        <taxon>Arundineae</taxon>
        <taxon>Arundo</taxon>
    </lineage>
</organism>